<dbReference type="InterPro" id="IPR001845">
    <property type="entry name" value="HTH_ArsR_DNA-bd_dom"/>
</dbReference>
<dbReference type="NCBIfam" id="NF033788">
    <property type="entry name" value="HTH_metalloreg"/>
    <property type="match status" value="1"/>
</dbReference>
<dbReference type="GO" id="GO:0003700">
    <property type="term" value="F:DNA-binding transcription factor activity"/>
    <property type="evidence" value="ECO:0007669"/>
    <property type="project" value="InterPro"/>
</dbReference>
<comment type="caution">
    <text evidence="2">The sequence shown here is derived from an EMBL/GenBank/DDBJ whole genome shotgun (WGS) entry which is preliminary data.</text>
</comment>
<gene>
    <name evidence="2" type="ORF">ISU07_02260</name>
</gene>
<dbReference type="InterPro" id="IPR011991">
    <property type="entry name" value="ArsR-like_HTH"/>
</dbReference>
<dbReference type="RefSeq" id="WP_194705116.1">
    <property type="nucleotide sequence ID" value="NZ_JADKPN010000001.1"/>
</dbReference>
<organism evidence="2 3">
    <name type="scientific">Nocardioides islandensis</name>
    <dbReference type="NCBI Taxonomy" id="433663"/>
    <lineage>
        <taxon>Bacteria</taxon>
        <taxon>Bacillati</taxon>
        <taxon>Actinomycetota</taxon>
        <taxon>Actinomycetes</taxon>
        <taxon>Propionibacteriales</taxon>
        <taxon>Nocardioidaceae</taxon>
        <taxon>Nocardioides</taxon>
    </lineage>
</organism>
<dbReference type="Gene3D" id="1.10.10.10">
    <property type="entry name" value="Winged helix-like DNA-binding domain superfamily/Winged helix DNA-binding domain"/>
    <property type="match status" value="1"/>
</dbReference>
<dbReference type="Proteomes" id="UP000640489">
    <property type="component" value="Unassembled WGS sequence"/>
</dbReference>
<proteinExistence type="predicted"/>
<dbReference type="InterPro" id="IPR036388">
    <property type="entry name" value="WH-like_DNA-bd_sf"/>
</dbReference>
<protein>
    <submittedName>
        <fullName evidence="2">Winged helix-turn-helix transcriptional regulator</fullName>
    </submittedName>
</protein>
<dbReference type="InterPro" id="IPR036390">
    <property type="entry name" value="WH_DNA-bd_sf"/>
</dbReference>
<dbReference type="SUPFAM" id="SSF46785">
    <property type="entry name" value="Winged helix' DNA-binding domain"/>
    <property type="match status" value="1"/>
</dbReference>
<dbReference type="EMBL" id="JADKPN010000001">
    <property type="protein sequence ID" value="MBF4761939.1"/>
    <property type="molecule type" value="Genomic_DNA"/>
</dbReference>
<evidence type="ECO:0000313" key="3">
    <source>
        <dbReference type="Proteomes" id="UP000640489"/>
    </source>
</evidence>
<dbReference type="PRINTS" id="PR00778">
    <property type="entry name" value="HTHARSR"/>
</dbReference>
<evidence type="ECO:0000259" key="1">
    <source>
        <dbReference type="PROSITE" id="PS50987"/>
    </source>
</evidence>
<dbReference type="AlphaFoldDB" id="A0A930YGH0"/>
<dbReference type="PANTHER" id="PTHR38600:SF1">
    <property type="entry name" value="TRANSCRIPTIONAL REGULATORY PROTEIN"/>
    <property type="match status" value="1"/>
</dbReference>
<accession>A0A930YGH0</accession>
<feature type="domain" description="HTH arsR-type" evidence="1">
    <location>
        <begin position="4"/>
        <end position="98"/>
    </location>
</feature>
<evidence type="ECO:0000313" key="2">
    <source>
        <dbReference type="EMBL" id="MBF4761939.1"/>
    </source>
</evidence>
<sequence length="127" mass="13588">MRNRSAAAHHDAGAVFDALGEPVRREIIARLHGGPSPVGKLADQLTVGRPAVSKHLRVLEGAGLVRHESHGTRNLYALAPEGMVVAQQWLVGMWDVALAAFADAVDEAARQQRADDVPIEDPGEEDS</sequence>
<dbReference type="Pfam" id="PF12840">
    <property type="entry name" value="HTH_20"/>
    <property type="match status" value="1"/>
</dbReference>
<reference evidence="2" key="1">
    <citation type="submission" date="2020-11" db="EMBL/GenBank/DDBJ databases">
        <title>Nocardioides sp. nov., isolated from Soil of Cynanchum wilfordii Hemsley rhizosphere.</title>
        <authorList>
            <person name="Lee J.-S."/>
            <person name="Suh M.K."/>
            <person name="Kim J.-S."/>
        </authorList>
    </citation>
    <scope>NUCLEOTIDE SEQUENCE</scope>
    <source>
        <strain evidence="2">KCTC 19275</strain>
    </source>
</reference>
<dbReference type="PROSITE" id="PS50987">
    <property type="entry name" value="HTH_ARSR_2"/>
    <property type="match status" value="1"/>
</dbReference>
<dbReference type="CDD" id="cd00090">
    <property type="entry name" value="HTH_ARSR"/>
    <property type="match status" value="1"/>
</dbReference>
<keyword evidence="3" id="KW-1185">Reference proteome</keyword>
<dbReference type="PANTHER" id="PTHR38600">
    <property type="entry name" value="TRANSCRIPTIONAL REGULATORY PROTEIN"/>
    <property type="match status" value="1"/>
</dbReference>
<name>A0A930YGH0_9ACTN</name>
<dbReference type="SMART" id="SM00418">
    <property type="entry name" value="HTH_ARSR"/>
    <property type="match status" value="1"/>
</dbReference>